<evidence type="ECO:0000259" key="15">
    <source>
        <dbReference type="SMART" id="SM00840"/>
    </source>
</evidence>
<protein>
    <recommendedName>
        <fullName evidence="13">Cysteine--tRNA ligase</fullName>
        <ecNumber evidence="13">6.1.1.16</ecNumber>
    </recommendedName>
    <alternativeName>
        <fullName evidence="13">Cysteinyl-tRNA synthetase</fullName>
        <shortName evidence="13">CysRS</shortName>
    </alternativeName>
</protein>
<name>A0A133KHQ5_9FIRM</name>
<dbReference type="SUPFAM" id="SSF47323">
    <property type="entry name" value="Anticodon-binding domain of a subclass of class I aminoacyl-tRNA synthetases"/>
    <property type="match status" value="1"/>
</dbReference>
<evidence type="ECO:0000256" key="1">
    <source>
        <dbReference type="ARBA" id="ARBA00004496"/>
    </source>
</evidence>
<evidence type="ECO:0000256" key="4">
    <source>
        <dbReference type="ARBA" id="ARBA00022490"/>
    </source>
</evidence>
<dbReference type="EC" id="6.1.1.16" evidence="13"/>
<keyword evidence="7 13" id="KW-0547">Nucleotide-binding</keyword>
<evidence type="ECO:0000256" key="13">
    <source>
        <dbReference type="HAMAP-Rule" id="MF_00041"/>
    </source>
</evidence>
<evidence type="ECO:0000256" key="3">
    <source>
        <dbReference type="ARBA" id="ARBA00011245"/>
    </source>
</evidence>
<dbReference type="Gene3D" id="3.40.50.620">
    <property type="entry name" value="HUPs"/>
    <property type="match status" value="1"/>
</dbReference>
<feature type="binding site" evidence="13">
    <location>
        <position position="27"/>
    </location>
    <ligand>
        <name>Zn(2+)</name>
        <dbReference type="ChEBI" id="CHEBI:29105"/>
    </ligand>
</feature>
<dbReference type="STRING" id="33036.HMPREF3200_00167"/>
<feature type="short sequence motif" description="'KMSKS' region" evidence="13">
    <location>
        <begin position="270"/>
        <end position="274"/>
    </location>
</feature>
<dbReference type="GO" id="GO:0008270">
    <property type="term" value="F:zinc ion binding"/>
    <property type="evidence" value="ECO:0007669"/>
    <property type="project" value="UniProtKB-UniRule"/>
</dbReference>
<dbReference type="RefSeq" id="WP_060928874.1">
    <property type="nucleotide sequence ID" value="NZ_KQ955248.1"/>
</dbReference>
<comment type="caution">
    <text evidence="16">The sequence shown here is derived from an EMBL/GenBank/DDBJ whole genome shotgun (WGS) entry which is preliminary data.</text>
</comment>
<evidence type="ECO:0000256" key="14">
    <source>
        <dbReference type="SAM" id="Coils"/>
    </source>
</evidence>
<dbReference type="InterPro" id="IPR015803">
    <property type="entry name" value="Cys-tRNA-ligase"/>
</dbReference>
<evidence type="ECO:0000256" key="8">
    <source>
        <dbReference type="ARBA" id="ARBA00022833"/>
    </source>
</evidence>
<evidence type="ECO:0000256" key="10">
    <source>
        <dbReference type="ARBA" id="ARBA00022917"/>
    </source>
</evidence>
<dbReference type="PRINTS" id="PR00983">
    <property type="entry name" value="TRNASYNTHCYS"/>
</dbReference>
<dbReference type="FunFam" id="3.40.50.620:FF:000009">
    <property type="entry name" value="Cysteine--tRNA ligase"/>
    <property type="match status" value="1"/>
</dbReference>
<dbReference type="CDD" id="cd00672">
    <property type="entry name" value="CysRS_core"/>
    <property type="match status" value="1"/>
</dbReference>
<dbReference type="SMART" id="SM00840">
    <property type="entry name" value="DALR_2"/>
    <property type="match status" value="1"/>
</dbReference>
<feature type="binding site" evidence="13">
    <location>
        <position position="238"/>
    </location>
    <ligand>
        <name>Zn(2+)</name>
        <dbReference type="ChEBI" id="CHEBI:29105"/>
    </ligand>
</feature>
<dbReference type="InterPro" id="IPR024909">
    <property type="entry name" value="Cys-tRNA/MSH_ligase"/>
</dbReference>
<accession>A0A133KHQ5</accession>
<comment type="cofactor">
    <cofactor evidence="13">
        <name>Zn(2+)</name>
        <dbReference type="ChEBI" id="CHEBI:29105"/>
    </cofactor>
    <text evidence="13">Binds 1 zinc ion per subunit.</text>
</comment>
<feature type="binding site" evidence="13">
    <location>
        <position position="273"/>
    </location>
    <ligand>
        <name>ATP</name>
        <dbReference type="ChEBI" id="CHEBI:30616"/>
    </ligand>
</feature>
<evidence type="ECO:0000256" key="11">
    <source>
        <dbReference type="ARBA" id="ARBA00023146"/>
    </source>
</evidence>
<keyword evidence="14" id="KW-0175">Coiled coil</keyword>
<dbReference type="Proteomes" id="UP000070383">
    <property type="component" value="Unassembled WGS sequence"/>
</dbReference>
<dbReference type="GO" id="GO:0005829">
    <property type="term" value="C:cytosol"/>
    <property type="evidence" value="ECO:0007669"/>
    <property type="project" value="TreeGrafter"/>
</dbReference>
<dbReference type="InterPro" id="IPR056411">
    <property type="entry name" value="CysS_C"/>
</dbReference>
<dbReference type="Pfam" id="PF09190">
    <property type="entry name" value="DALR_2"/>
    <property type="match status" value="1"/>
</dbReference>
<dbReference type="GO" id="GO:0005524">
    <property type="term" value="F:ATP binding"/>
    <property type="evidence" value="ECO:0007669"/>
    <property type="project" value="UniProtKB-UniRule"/>
</dbReference>
<organism evidence="16 17">
    <name type="scientific">Anaerococcus tetradius</name>
    <dbReference type="NCBI Taxonomy" id="33036"/>
    <lineage>
        <taxon>Bacteria</taxon>
        <taxon>Bacillati</taxon>
        <taxon>Bacillota</taxon>
        <taxon>Tissierellia</taxon>
        <taxon>Tissierellales</taxon>
        <taxon>Peptoniphilaceae</taxon>
        <taxon>Anaerococcus</taxon>
    </lineage>
</organism>
<feature type="coiled-coil region" evidence="14">
    <location>
        <begin position="313"/>
        <end position="340"/>
    </location>
</feature>
<dbReference type="HAMAP" id="MF_00041">
    <property type="entry name" value="Cys_tRNA_synth"/>
    <property type="match status" value="1"/>
</dbReference>
<dbReference type="InterPro" id="IPR032678">
    <property type="entry name" value="tRNA-synt_1_cat_dom"/>
</dbReference>
<dbReference type="EMBL" id="LRPM01000005">
    <property type="protein sequence ID" value="KWZ79109.1"/>
    <property type="molecule type" value="Genomic_DNA"/>
</dbReference>
<keyword evidence="11 13" id="KW-0030">Aminoacyl-tRNA synthetase</keyword>
<comment type="subcellular location">
    <subcellularLocation>
        <location evidence="1 13">Cytoplasm</location>
    </subcellularLocation>
</comment>
<dbReference type="SUPFAM" id="SSF52374">
    <property type="entry name" value="Nucleotidylyl transferase"/>
    <property type="match status" value="1"/>
</dbReference>
<keyword evidence="17" id="KW-1185">Reference proteome</keyword>
<feature type="binding site" evidence="13">
    <location>
        <position position="242"/>
    </location>
    <ligand>
        <name>Zn(2+)</name>
        <dbReference type="ChEBI" id="CHEBI:29105"/>
    </ligand>
</feature>
<evidence type="ECO:0000256" key="2">
    <source>
        <dbReference type="ARBA" id="ARBA00005594"/>
    </source>
</evidence>
<sequence>MKIHNTLTRQKEEFIPIDENKIKMYVCGPTVYDYMHIGNARPLVVFDTLRRYMNFRGYDVKYVVNFTDVDDKIINKSIAEGISTKEVTDKYIAAYMEDAKDLNIDEENTIHPRATEVMDDIIAFVKGLIDKGMAYESEGDVYFDVSKADDYGKLSGKNIEDLIHGASNRLDRADGSKKKSPVDFALWKKTKKEGEISWTSPWGEGRPGWHIECSTMSKKILGDTIDIHAGGEDLEFPHHENEIAQSEGLNGKKFANYWMHNGMIQVDGSKMSKSLGNFFTLHDIKKEYDLSVIRFWLLTTNYRQPINFTKEIINQANSSLQRLTNAYFRLEDLKKNQAEKTQTNDQDLISELESFKNKFIEVMDDDLNTADAITVLFDMAKFINTKIDENSDKDLVNKTFDLYKSLFDTLGLLAKKKEADVDVAKIEELIGKRSEAKKAKDFATADAIRDELAHMGITIKDTREGVKWEIS</sequence>
<dbReference type="Gene3D" id="1.20.120.1910">
    <property type="entry name" value="Cysteine-tRNA ligase, C-terminal anti-codon recognition domain"/>
    <property type="match status" value="1"/>
</dbReference>
<evidence type="ECO:0000256" key="12">
    <source>
        <dbReference type="ARBA" id="ARBA00047398"/>
    </source>
</evidence>
<comment type="catalytic activity">
    <reaction evidence="12 13">
        <text>tRNA(Cys) + L-cysteine + ATP = L-cysteinyl-tRNA(Cys) + AMP + diphosphate</text>
        <dbReference type="Rhea" id="RHEA:17773"/>
        <dbReference type="Rhea" id="RHEA-COMP:9661"/>
        <dbReference type="Rhea" id="RHEA-COMP:9679"/>
        <dbReference type="ChEBI" id="CHEBI:30616"/>
        <dbReference type="ChEBI" id="CHEBI:33019"/>
        <dbReference type="ChEBI" id="CHEBI:35235"/>
        <dbReference type="ChEBI" id="CHEBI:78442"/>
        <dbReference type="ChEBI" id="CHEBI:78517"/>
        <dbReference type="ChEBI" id="CHEBI:456215"/>
        <dbReference type="EC" id="6.1.1.16"/>
    </reaction>
</comment>
<dbReference type="InterPro" id="IPR015273">
    <property type="entry name" value="Cys-tRNA-synt_Ia_DALR"/>
</dbReference>
<dbReference type="InterPro" id="IPR009080">
    <property type="entry name" value="tRNAsynth_Ia_anticodon-bd"/>
</dbReference>
<evidence type="ECO:0000256" key="6">
    <source>
        <dbReference type="ARBA" id="ARBA00022723"/>
    </source>
</evidence>
<dbReference type="Pfam" id="PF01406">
    <property type="entry name" value="tRNA-synt_1e"/>
    <property type="match status" value="1"/>
</dbReference>
<comment type="subunit">
    <text evidence="3 13">Monomer.</text>
</comment>
<keyword evidence="6 13" id="KW-0479">Metal-binding</keyword>
<evidence type="ECO:0000256" key="7">
    <source>
        <dbReference type="ARBA" id="ARBA00022741"/>
    </source>
</evidence>
<feature type="binding site" evidence="13">
    <location>
        <position position="213"/>
    </location>
    <ligand>
        <name>Zn(2+)</name>
        <dbReference type="ChEBI" id="CHEBI:29105"/>
    </ligand>
</feature>
<comment type="similarity">
    <text evidence="2 13">Belongs to the class-I aminoacyl-tRNA synthetase family.</text>
</comment>
<dbReference type="GO" id="GO:0006423">
    <property type="term" value="P:cysteinyl-tRNA aminoacylation"/>
    <property type="evidence" value="ECO:0007669"/>
    <property type="project" value="UniProtKB-UniRule"/>
</dbReference>
<evidence type="ECO:0000256" key="9">
    <source>
        <dbReference type="ARBA" id="ARBA00022840"/>
    </source>
</evidence>
<reference evidence="17" key="1">
    <citation type="submission" date="2016-01" db="EMBL/GenBank/DDBJ databases">
        <authorList>
            <person name="Mitreva M."/>
            <person name="Pepin K.H."/>
            <person name="Mihindukulasuriya K.A."/>
            <person name="Fulton R."/>
            <person name="Fronick C."/>
            <person name="O'Laughlin M."/>
            <person name="Miner T."/>
            <person name="Herter B."/>
            <person name="Rosa B.A."/>
            <person name="Cordes M."/>
            <person name="Tomlinson C."/>
            <person name="Wollam A."/>
            <person name="Palsikar V.B."/>
            <person name="Mardis E.R."/>
            <person name="Wilson R.K."/>
        </authorList>
    </citation>
    <scope>NUCLEOTIDE SEQUENCE [LARGE SCALE GENOMIC DNA]</scope>
    <source>
        <strain evidence="17">MJR8151</strain>
    </source>
</reference>
<keyword evidence="5 13" id="KW-0436">Ligase</keyword>
<dbReference type="PATRIC" id="fig|33036.3.peg.170"/>
<gene>
    <name evidence="13" type="primary">cysS</name>
    <name evidence="16" type="ORF">HMPREF3200_00167</name>
</gene>
<proteinExistence type="inferred from homology"/>
<keyword evidence="9 13" id="KW-0067">ATP-binding</keyword>
<dbReference type="InterPro" id="IPR014729">
    <property type="entry name" value="Rossmann-like_a/b/a_fold"/>
</dbReference>
<dbReference type="OrthoDB" id="9815130at2"/>
<dbReference type="GO" id="GO:0004817">
    <property type="term" value="F:cysteine-tRNA ligase activity"/>
    <property type="evidence" value="ECO:0007669"/>
    <property type="project" value="UniProtKB-UniRule"/>
</dbReference>
<feature type="short sequence motif" description="'HIGH' region" evidence="13">
    <location>
        <begin position="29"/>
        <end position="39"/>
    </location>
</feature>
<dbReference type="PANTHER" id="PTHR10890:SF3">
    <property type="entry name" value="CYSTEINE--TRNA LIGASE, CYTOPLASMIC"/>
    <property type="match status" value="1"/>
</dbReference>
<keyword evidence="4 13" id="KW-0963">Cytoplasm</keyword>
<keyword evidence="10 13" id="KW-0648">Protein biosynthesis</keyword>
<keyword evidence="8 13" id="KW-0862">Zinc</keyword>
<dbReference type="Pfam" id="PF23493">
    <property type="entry name" value="CysS_C"/>
    <property type="match status" value="1"/>
</dbReference>
<feature type="domain" description="Cysteinyl-tRNA synthetase class Ia DALR" evidence="15">
    <location>
        <begin position="358"/>
        <end position="421"/>
    </location>
</feature>
<evidence type="ECO:0000256" key="5">
    <source>
        <dbReference type="ARBA" id="ARBA00022598"/>
    </source>
</evidence>
<evidence type="ECO:0000313" key="17">
    <source>
        <dbReference type="Proteomes" id="UP000070383"/>
    </source>
</evidence>
<dbReference type="NCBIfam" id="TIGR00435">
    <property type="entry name" value="cysS"/>
    <property type="match status" value="1"/>
</dbReference>
<evidence type="ECO:0000313" key="16">
    <source>
        <dbReference type="EMBL" id="KWZ79109.1"/>
    </source>
</evidence>
<dbReference type="AlphaFoldDB" id="A0A133KHQ5"/>
<dbReference type="PANTHER" id="PTHR10890">
    <property type="entry name" value="CYSTEINYL-TRNA SYNTHETASE"/>
    <property type="match status" value="1"/>
</dbReference>